<protein>
    <submittedName>
        <fullName evidence="7">Guanine nucleotide binding protein, alpha subunit</fullName>
    </submittedName>
</protein>
<feature type="binding site" evidence="5">
    <location>
        <position position="81"/>
    </location>
    <ligand>
        <name>Mg(2+)</name>
        <dbReference type="ChEBI" id="CHEBI:18420"/>
    </ligand>
</feature>
<evidence type="ECO:0000256" key="1">
    <source>
        <dbReference type="ARBA" id="ARBA00022723"/>
    </source>
</evidence>
<evidence type="ECO:0000256" key="4">
    <source>
        <dbReference type="PIRSR" id="PIRSR601019-1"/>
    </source>
</evidence>
<keyword evidence="2 4" id="KW-0547">Nucleotide-binding</keyword>
<dbReference type="GO" id="GO:0003924">
    <property type="term" value="F:GTPase activity"/>
    <property type="evidence" value="ECO:0007669"/>
    <property type="project" value="InterPro"/>
</dbReference>
<dbReference type="OrthoDB" id="5817230at2759"/>
<keyword evidence="5" id="KW-0460">Magnesium</keyword>
<reference evidence="7 8" key="1">
    <citation type="journal article" name="Sci. Rep.">
        <title>Genome-scale phylogenetic analyses confirm Olpidium as the closest living zoosporic fungus to the non-flagellated, terrestrial fungi.</title>
        <authorList>
            <person name="Chang Y."/>
            <person name="Rochon D."/>
            <person name="Sekimoto S."/>
            <person name="Wang Y."/>
            <person name="Chovatia M."/>
            <person name="Sandor L."/>
            <person name="Salamov A."/>
            <person name="Grigoriev I.V."/>
            <person name="Stajich J.E."/>
            <person name="Spatafora J.W."/>
        </authorList>
    </citation>
    <scope>NUCLEOTIDE SEQUENCE [LARGE SCALE GENOMIC DNA]</scope>
    <source>
        <strain evidence="7">S191</strain>
    </source>
</reference>
<dbReference type="GO" id="GO:0007186">
    <property type="term" value="P:G protein-coupled receptor signaling pathway"/>
    <property type="evidence" value="ECO:0007669"/>
    <property type="project" value="InterPro"/>
</dbReference>
<dbReference type="AlphaFoldDB" id="A0A8H8DLU1"/>
<dbReference type="InterPro" id="IPR011025">
    <property type="entry name" value="GproteinA_insert"/>
</dbReference>
<dbReference type="InterPro" id="IPR001019">
    <property type="entry name" value="Gprotein_alpha_su"/>
</dbReference>
<organism evidence="7 8">
    <name type="scientific">Olpidium bornovanus</name>
    <dbReference type="NCBI Taxonomy" id="278681"/>
    <lineage>
        <taxon>Eukaryota</taxon>
        <taxon>Fungi</taxon>
        <taxon>Fungi incertae sedis</taxon>
        <taxon>Olpidiomycota</taxon>
        <taxon>Olpidiomycotina</taxon>
        <taxon>Olpidiomycetes</taxon>
        <taxon>Olpidiales</taxon>
        <taxon>Olpidiaceae</taxon>
        <taxon>Olpidium</taxon>
    </lineage>
</organism>
<evidence type="ECO:0000313" key="7">
    <source>
        <dbReference type="EMBL" id="KAG5463028.1"/>
    </source>
</evidence>
<name>A0A8H8DLU1_9FUNG</name>
<dbReference type="GO" id="GO:0001664">
    <property type="term" value="F:G protein-coupled receptor binding"/>
    <property type="evidence" value="ECO:0007669"/>
    <property type="project" value="TreeGrafter"/>
</dbReference>
<feature type="compositionally biased region" description="Basic and acidic residues" evidence="6">
    <location>
        <begin position="7"/>
        <end position="30"/>
    </location>
</feature>
<evidence type="ECO:0000313" key="8">
    <source>
        <dbReference type="Proteomes" id="UP000673691"/>
    </source>
</evidence>
<comment type="caution">
    <text evidence="7">The sequence shown here is derived from an EMBL/GenBank/DDBJ whole genome shotgun (WGS) entry which is preliminary data.</text>
</comment>
<sequence>MGCSQSVEEKENSKKNEEIENQLKKDKLAASKECLGSSSQQATQLFPTSNPLVNPVKLTARRPAPAPFTTPPLGAGESGKSTILKQMKMIHDGGYSNDEREGFKEIIFSNTVQSMRVILEAMERMEIKFSDEANKPHAALIESLPSQI</sequence>
<dbReference type="Pfam" id="PF00503">
    <property type="entry name" value="G-alpha"/>
    <property type="match status" value="1"/>
</dbReference>
<gene>
    <name evidence="7" type="ORF">BJ554DRAFT_2300</name>
</gene>
<dbReference type="GO" id="GO:0005525">
    <property type="term" value="F:GTP binding"/>
    <property type="evidence" value="ECO:0007669"/>
    <property type="project" value="UniProtKB-KW"/>
</dbReference>
<dbReference type="GO" id="GO:0031683">
    <property type="term" value="F:G-protein beta/gamma-subunit complex binding"/>
    <property type="evidence" value="ECO:0007669"/>
    <property type="project" value="InterPro"/>
</dbReference>
<dbReference type="EMBL" id="JAEFCI010001254">
    <property type="protein sequence ID" value="KAG5463028.1"/>
    <property type="molecule type" value="Genomic_DNA"/>
</dbReference>
<evidence type="ECO:0000256" key="6">
    <source>
        <dbReference type="SAM" id="MobiDB-lite"/>
    </source>
</evidence>
<dbReference type="GO" id="GO:0046872">
    <property type="term" value="F:metal ion binding"/>
    <property type="evidence" value="ECO:0007669"/>
    <property type="project" value="UniProtKB-KW"/>
</dbReference>
<keyword evidence="8" id="KW-1185">Reference proteome</keyword>
<dbReference type="PROSITE" id="PS51882">
    <property type="entry name" value="G_ALPHA"/>
    <property type="match status" value="1"/>
</dbReference>
<evidence type="ECO:0000256" key="3">
    <source>
        <dbReference type="ARBA" id="ARBA00023134"/>
    </source>
</evidence>
<dbReference type="Proteomes" id="UP000673691">
    <property type="component" value="Unassembled WGS sequence"/>
</dbReference>
<feature type="binding site" evidence="4">
    <location>
        <begin position="77"/>
        <end position="82"/>
    </location>
    <ligand>
        <name>GTP</name>
        <dbReference type="ChEBI" id="CHEBI:37565"/>
    </ligand>
</feature>
<dbReference type="GO" id="GO:0005834">
    <property type="term" value="C:heterotrimeric G-protein complex"/>
    <property type="evidence" value="ECO:0007669"/>
    <property type="project" value="TreeGrafter"/>
</dbReference>
<accession>A0A8H8DLU1</accession>
<feature type="compositionally biased region" description="Polar residues" evidence="6">
    <location>
        <begin position="36"/>
        <end position="52"/>
    </location>
</feature>
<keyword evidence="3 4" id="KW-0342">GTP-binding</keyword>
<keyword evidence="1 5" id="KW-0479">Metal-binding</keyword>
<dbReference type="GO" id="GO:0000750">
    <property type="term" value="P:pheromone-dependent signal transduction involved in conjugation with cellular fusion"/>
    <property type="evidence" value="ECO:0007669"/>
    <property type="project" value="TreeGrafter"/>
</dbReference>
<proteinExistence type="predicted"/>
<feature type="region of interest" description="Disordered" evidence="6">
    <location>
        <begin position="1"/>
        <end position="79"/>
    </location>
</feature>
<evidence type="ECO:0000256" key="5">
    <source>
        <dbReference type="PIRSR" id="PIRSR601019-2"/>
    </source>
</evidence>
<dbReference type="GO" id="GO:0005737">
    <property type="term" value="C:cytoplasm"/>
    <property type="evidence" value="ECO:0007669"/>
    <property type="project" value="TreeGrafter"/>
</dbReference>
<evidence type="ECO:0000256" key="2">
    <source>
        <dbReference type="ARBA" id="ARBA00022741"/>
    </source>
</evidence>
<dbReference type="PANTHER" id="PTHR10218:SF302">
    <property type="entry name" value="GUANINE NUCLEOTIDE-BINDING PROTEIN ALPHA-5 SUBUNIT"/>
    <property type="match status" value="1"/>
</dbReference>
<dbReference type="PANTHER" id="PTHR10218">
    <property type="entry name" value="GTP-BINDING PROTEIN ALPHA SUBUNIT"/>
    <property type="match status" value="1"/>
</dbReference>
<dbReference type="Gene3D" id="1.10.400.10">
    <property type="entry name" value="GI Alpha 1, domain 2-like"/>
    <property type="match status" value="1"/>
</dbReference>
<feature type="non-terminal residue" evidence="7">
    <location>
        <position position="148"/>
    </location>
</feature>
<dbReference type="SUPFAM" id="SSF47895">
    <property type="entry name" value="Transducin (alpha subunit), insertion domain"/>
    <property type="match status" value="1"/>
</dbReference>